<dbReference type="InterPro" id="IPR001647">
    <property type="entry name" value="HTH_TetR"/>
</dbReference>
<sequence length="220" mass="24806">MSTDAQSAPTDPDLTRTGRADLRKVRGDKRRTRIVETAVEVFGEQGYRGTSLREIARRVGISDAGLLHHFGSKVGLLAATIEARDEMDRVRREADEAAGATFVDTMRDQVARNSHSPGLVALHVVLSAEATDPQHPAHESFRERYRQIRHQDDESFTRLQQEGQLRTDLDPERVGQLVTAMMDGLQLQWLLDPDAVDMEGLFEDFLHLLEIPRRDATPDR</sequence>
<gene>
    <name evidence="7" type="ORF">QNI14_10575</name>
</gene>
<dbReference type="Proteomes" id="UP001321481">
    <property type="component" value="Unassembled WGS sequence"/>
</dbReference>
<evidence type="ECO:0000259" key="6">
    <source>
        <dbReference type="PROSITE" id="PS50977"/>
    </source>
</evidence>
<dbReference type="InterPro" id="IPR050109">
    <property type="entry name" value="HTH-type_TetR-like_transc_reg"/>
</dbReference>
<dbReference type="PANTHER" id="PTHR30055:SF226">
    <property type="entry name" value="HTH-TYPE TRANSCRIPTIONAL REGULATOR PKSA"/>
    <property type="match status" value="1"/>
</dbReference>
<comment type="caution">
    <text evidence="7">The sequence shown here is derived from an EMBL/GenBank/DDBJ whole genome shotgun (WGS) entry which is preliminary data.</text>
</comment>
<dbReference type="SUPFAM" id="SSF46689">
    <property type="entry name" value="Homeodomain-like"/>
    <property type="match status" value="1"/>
</dbReference>
<feature type="domain" description="HTH tetR-type" evidence="6">
    <location>
        <begin position="28"/>
        <end position="88"/>
    </location>
</feature>
<keyword evidence="4" id="KW-0804">Transcription</keyword>
<protein>
    <submittedName>
        <fullName evidence="7">TetR/AcrR family transcriptional regulator</fullName>
    </submittedName>
</protein>
<dbReference type="PRINTS" id="PR00455">
    <property type="entry name" value="HTHTETR"/>
</dbReference>
<evidence type="ECO:0000256" key="4">
    <source>
        <dbReference type="ARBA" id="ARBA00023163"/>
    </source>
</evidence>
<feature type="DNA-binding region" description="H-T-H motif" evidence="5">
    <location>
        <begin position="51"/>
        <end position="70"/>
    </location>
</feature>
<dbReference type="Pfam" id="PF13977">
    <property type="entry name" value="TetR_C_6"/>
    <property type="match status" value="1"/>
</dbReference>
<name>A0ABT6ZFF5_9MICO</name>
<dbReference type="Gene3D" id="1.10.357.10">
    <property type="entry name" value="Tetracycline Repressor, domain 2"/>
    <property type="match status" value="1"/>
</dbReference>
<dbReference type="PROSITE" id="PS50977">
    <property type="entry name" value="HTH_TETR_2"/>
    <property type="match status" value="1"/>
</dbReference>
<proteinExistence type="predicted"/>
<organism evidence="7 8">
    <name type="scientific">Microbacterium dauci</name>
    <dbReference type="NCBI Taxonomy" id="3048008"/>
    <lineage>
        <taxon>Bacteria</taxon>
        <taxon>Bacillati</taxon>
        <taxon>Actinomycetota</taxon>
        <taxon>Actinomycetes</taxon>
        <taxon>Micrococcales</taxon>
        <taxon>Microbacteriaceae</taxon>
        <taxon>Microbacterium</taxon>
    </lineage>
</organism>
<dbReference type="SUPFAM" id="SSF48498">
    <property type="entry name" value="Tetracyclin repressor-like, C-terminal domain"/>
    <property type="match status" value="1"/>
</dbReference>
<dbReference type="PANTHER" id="PTHR30055">
    <property type="entry name" value="HTH-TYPE TRANSCRIPTIONAL REGULATOR RUTR"/>
    <property type="match status" value="1"/>
</dbReference>
<dbReference type="InterPro" id="IPR009057">
    <property type="entry name" value="Homeodomain-like_sf"/>
</dbReference>
<keyword evidence="1" id="KW-0678">Repressor</keyword>
<evidence type="ECO:0000256" key="2">
    <source>
        <dbReference type="ARBA" id="ARBA00023015"/>
    </source>
</evidence>
<keyword evidence="2" id="KW-0805">Transcription regulation</keyword>
<dbReference type="InterPro" id="IPR036271">
    <property type="entry name" value="Tet_transcr_reg_TetR-rel_C_sf"/>
</dbReference>
<evidence type="ECO:0000256" key="1">
    <source>
        <dbReference type="ARBA" id="ARBA00022491"/>
    </source>
</evidence>
<keyword evidence="8" id="KW-1185">Reference proteome</keyword>
<keyword evidence="3 5" id="KW-0238">DNA-binding</keyword>
<evidence type="ECO:0000256" key="5">
    <source>
        <dbReference type="PROSITE-ProRule" id="PRU00335"/>
    </source>
</evidence>
<dbReference type="EMBL" id="JASJND010000006">
    <property type="protein sequence ID" value="MDJ1114894.1"/>
    <property type="molecule type" value="Genomic_DNA"/>
</dbReference>
<evidence type="ECO:0000256" key="3">
    <source>
        <dbReference type="ARBA" id="ARBA00023125"/>
    </source>
</evidence>
<reference evidence="7 8" key="1">
    <citation type="submission" date="2023-05" db="EMBL/GenBank/DDBJ databases">
        <title>Microbacterium dauci sp.nov., Isolated from Carrot Rhizosphere Soil.</title>
        <authorList>
            <person name="Xiao Z."/>
            <person name="Zheng J."/>
        </authorList>
    </citation>
    <scope>NUCLEOTIDE SEQUENCE [LARGE SCALE GENOMIC DNA]</scope>
    <source>
        <strain evidence="7 8">LX3-4</strain>
    </source>
</reference>
<dbReference type="RefSeq" id="WP_283716553.1">
    <property type="nucleotide sequence ID" value="NZ_JASJND010000006.1"/>
</dbReference>
<dbReference type="Pfam" id="PF00440">
    <property type="entry name" value="TetR_N"/>
    <property type="match status" value="1"/>
</dbReference>
<accession>A0ABT6ZFF5</accession>
<evidence type="ECO:0000313" key="8">
    <source>
        <dbReference type="Proteomes" id="UP001321481"/>
    </source>
</evidence>
<evidence type="ECO:0000313" key="7">
    <source>
        <dbReference type="EMBL" id="MDJ1114894.1"/>
    </source>
</evidence>
<dbReference type="InterPro" id="IPR039538">
    <property type="entry name" value="BetI_C"/>
</dbReference>